<organism evidence="2">
    <name type="scientific">Rhizophora mucronata</name>
    <name type="common">Asiatic mangrove</name>
    <dbReference type="NCBI Taxonomy" id="61149"/>
    <lineage>
        <taxon>Eukaryota</taxon>
        <taxon>Viridiplantae</taxon>
        <taxon>Streptophyta</taxon>
        <taxon>Embryophyta</taxon>
        <taxon>Tracheophyta</taxon>
        <taxon>Spermatophyta</taxon>
        <taxon>Magnoliopsida</taxon>
        <taxon>eudicotyledons</taxon>
        <taxon>Gunneridae</taxon>
        <taxon>Pentapetalae</taxon>
        <taxon>rosids</taxon>
        <taxon>fabids</taxon>
        <taxon>Malpighiales</taxon>
        <taxon>Rhizophoraceae</taxon>
        <taxon>Rhizophora</taxon>
    </lineage>
</organism>
<feature type="compositionally biased region" description="Polar residues" evidence="1">
    <location>
        <begin position="1"/>
        <end position="10"/>
    </location>
</feature>
<feature type="region of interest" description="Disordered" evidence="1">
    <location>
        <begin position="1"/>
        <end position="22"/>
    </location>
</feature>
<name>A0A2P2PCZ0_RHIMU</name>
<reference evidence="2" key="1">
    <citation type="submission" date="2018-02" db="EMBL/GenBank/DDBJ databases">
        <title>Rhizophora mucronata_Transcriptome.</title>
        <authorList>
            <person name="Meera S.P."/>
            <person name="Sreeshan A."/>
            <person name="Augustine A."/>
        </authorList>
    </citation>
    <scope>NUCLEOTIDE SEQUENCE</scope>
    <source>
        <tissue evidence="2">Leaf</tissue>
    </source>
</reference>
<accession>A0A2P2PCZ0</accession>
<evidence type="ECO:0000313" key="2">
    <source>
        <dbReference type="EMBL" id="MBX52563.1"/>
    </source>
</evidence>
<dbReference type="AlphaFoldDB" id="A0A2P2PCZ0"/>
<sequence length="22" mass="2500">MSQQNNQACSDTIHIKPFTKHA</sequence>
<evidence type="ECO:0000256" key="1">
    <source>
        <dbReference type="SAM" id="MobiDB-lite"/>
    </source>
</evidence>
<proteinExistence type="predicted"/>
<protein>
    <submittedName>
        <fullName evidence="2">Uncharacterized protein</fullName>
    </submittedName>
</protein>
<dbReference type="EMBL" id="GGEC01072079">
    <property type="protein sequence ID" value="MBX52563.1"/>
    <property type="molecule type" value="Transcribed_RNA"/>
</dbReference>